<dbReference type="InterPro" id="IPR031832">
    <property type="entry name" value="DUF4747"/>
</dbReference>
<comment type="caution">
    <text evidence="1">The sequence shown here is derived from an EMBL/GenBank/DDBJ whole genome shotgun (WGS) entry which is preliminary data.</text>
</comment>
<organism evidence="1 2">
    <name type="scientific">Desulfobotulus alkaliphilus</name>
    <dbReference type="NCBI Taxonomy" id="622671"/>
    <lineage>
        <taxon>Bacteria</taxon>
        <taxon>Pseudomonadati</taxon>
        <taxon>Thermodesulfobacteriota</taxon>
        <taxon>Desulfobacteria</taxon>
        <taxon>Desulfobacterales</taxon>
        <taxon>Desulfobacteraceae</taxon>
        <taxon>Desulfobotulus</taxon>
    </lineage>
</organism>
<proteinExistence type="predicted"/>
<sequence>MKNTGNFFVLRYSLVEESQGSTVCVPVPTPKGTAVIVSLLGDREFDRYNVRYAFVGFSKTEPTDLYRFQDGRYMVGKVAKLRTAHVGEKIPGDIVAHEKDDWVPLVAVFDMHEQYIFVQRDWKFGTESQIANAIQSGLRDPVLEKYNHRIFVELKTKTIEFWSIVKKHKKIYKIEIKLISPNILRTNEKAREALKELKKLYGQDEITLALENESGDLVIPQEPIADYIDYASEGEGRWVLITEGTRGGKKKHTSEKAAVLVELPVPTQDEVHHEGQLELETGLPAPGREVIDAGLVAQVMTVAENLSRDDKND</sequence>
<dbReference type="OrthoDB" id="6930343at2"/>
<evidence type="ECO:0000313" key="1">
    <source>
        <dbReference type="EMBL" id="TWI68535.1"/>
    </source>
</evidence>
<dbReference type="Proteomes" id="UP000318307">
    <property type="component" value="Unassembled WGS sequence"/>
</dbReference>
<reference evidence="1 2" key="1">
    <citation type="submission" date="2019-07" db="EMBL/GenBank/DDBJ databases">
        <title>Genome sequencing of 100 strains of the haloalkaliphilic chemolithoautotrophic sulfur-oxidizing bacterium Thioalkalivibrio.</title>
        <authorList>
            <person name="Muyzer G."/>
        </authorList>
    </citation>
    <scope>NUCLEOTIDE SEQUENCE [LARGE SCALE GENOMIC DNA]</scope>
    <source>
        <strain evidence="1 2">ASO4-4</strain>
    </source>
</reference>
<dbReference type="EMBL" id="VLLC01000021">
    <property type="protein sequence ID" value="TWI68535.1"/>
    <property type="molecule type" value="Genomic_DNA"/>
</dbReference>
<keyword evidence="2" id="KW-1185">Reference proteome</keyword>
<dbReference type="RefSeq" id="WP_144685609.1">
    <property type="nucleotide sequence ID" value="NZ_VLLC01000021.1"/>
</dbReference>
<dbReference type="AlphaFoldDB" id="A0A562RHJ0"/>
<gene>
    <name evidence="1" type="ORF">LZ24_02507</name>
</gene>
<accession>A0A562RHJ0</accession>
<dbReference type="Pfam" id="PF15931">
    <property type="entry name" value="DUF4747"/>
    <property type="match status" value="1"/>
</dbReference>
<evidence type="ECO:0000313" key="2">
    <source>
        <dbReference type="Proteomes" id="UP000318307"/>
    </source>
</evidence>
<protein>
    <submittedName>
        <fullName evidence="1">Uncharacterized protein</fullName>
    </submittedName>
</protein>
<name>A0A562RHJ0_9BACT</name>